<sequence>TIFICLGSFISFISSSIYVGLLVLHTIECWQLSSGIPISTLSLPKTTTIMTRPLLLTTKEPTFENLALLIILTMALVQSLLSIIGSVISFIWAPCCTGASSISTKTHYNHKHEVLTTSVQRNNNRKQQRNHHAQRFLTNDSSMMNGYLQKSPLRTNYDDVEDNDTLVFIHIQKTAGSEFERSIVKKLKWNENNAHTCLCPQRNLTTTIKLRCNCKKSLNLQEPWIISRFSVGWICGVHADWTIYHRCLEHILNYLYGAKKRRFLYATLLRDPVSRFISEYLHTRRGANWLPERLPCKKARLLRNQTACWKKQTLEEYAHCSSNSAINRQTRMLSDNSLINCSSSEFTYESLTNLQSAKRNLMAMKFFGLTEYLELDQKLFEQLFSCHFISYLEQEEKTLTSDYIIKYNISEQIIELIKEKNSHDLELYHFAKKLYFERTCKLLNVCKK</sequence>
<feature type="transmembrane region" description="Helical" evidence="8">
    <location>
        <begin position="6"/>
        <end position="24"/>
    </location>
</feature>
<keyword evidence="7" id="KW-0325">Glycoprotein</keyword>
<accession>A0A815H062</accession>
<dbReference type="EMBL" id="CAJNOQ010014616">
    <property type="protein sequence ID" value="CAF1345268.1"/>
    <property type="molecule type" value="Genomic_DNA"/>
</dbReference>
<keyword evidence="3 8" id="KW-0808">Transferase</keyword>
<proteinExistence type="inferred from homology"/>
<evidence type="ECO:0000256" key="4">
    <source>
        <dbReference type="ARBA" id="ARBA00022692"/>
    </source>
</evidence>
<dbReference type="Proteomes" id="UP000681722">
    <property type="component" value="Unassembled WGS sequence"/>
</dbReference>
<comment type="subcellular location">
    <subcellularLocation>
        <location evidence="1">Membrane</location>
        <topology evidence="1">Single-pass membrane protein</topology>
    </subcellularLocation>
    <subcellularLocation>
        <location evidence="8">Membrane</location>
        <topology evidence="8">Single-pass type II membrane protein</topology>
    </subcellularLocation>
</comment>
<evidence type="ECO:0000313" key="10">
    <source>
        <dbReference type="EMBL" id="CAF4210206.1"/>
    </source>
</evidence>
<keyword evidence="11" id="KW-1185">Reference proteome</keyword>
<dbReference type="EC" id="2.8.2.-" evidence="8"/>
<evidence type="ECO:0000313" key="9">
    <source>
        <dbReference type="EMBL" id="CAF1345268.1"/>
    </source>
</evidence>
<evidence type="ECO:0000256" key="1">
    <source>
        <dbReference type="ARBA" id="ARBA00004167"/>
    </source>
</evidence>
<evidence type="ECO:0000256" key="6">
    <source>
        <dbReference type="ARBA" id="ARBA00023136"/>
    </source>
</evidence>
<dbReference type="GO" id="GO:0017095">
    <property type="term" value="F:heparan sulfate 6-sulfotransferase activity"/>
    <property type="evidence" value="ECO:0007669"/>
    <property type="project" value="TreeGrafter"/>
</dbReference>
<dbReference type="GO" id="GO:0016020">
    <property type="term" value="C:membrane"/>
    <property type="evidence" value="ECO:0007669"/>
    <property type="project" value="UniProtKB-SubCell"/>
</dbReference>
<dbReference type="EMBL" id="CAJOBC010061139">
    <property type="protein sequence ID" value="CAF4210206.1"/>
    <property type="molecule type" value="Genomic_DNA"/>
</dbReference>
<organism evidence="9 11">
    <name type="scientific">Didymodactylos carnosus</name>
    <dbReference type="NCBI Taxonomy" id="1234261"/>
    <lineage>
        <taxon>Eukaryota</taxon>
        <taxon>Metazoa</taxon>
        <taxon>Spiralia</taxon>
        <taxon>Gnathifera</taxon>
        <taxon>Rotifera</taxon>
        <taxon>Eurotatoria</taxon>
        <taxon>Bdelloidea</taxon>
        <taxon>Philodinida</taxon>
        <taxon>Philodinidae</taxon>
        <taxon>Didymodactylos</taxon>
    </lineage>
</organism>
<dbReference type="Proteomes" id="UP000663829">
    <property type="component" value="Unassembled WGS sequence"/>
</dbReference>
<gene>
    <name evidence="9" type="ORF">GPM918_LOCUS30635</name>
    <name evidence="10" type="ORF">SRO942_LOCUS31253</name>
</gene>
<dbReference type="PANTHER" id="PTHR12812:SF0">
    <property type="entry name" value="HEPARAN-SULFATE 6-O-SULFOTRANSFERASE"/>
    <property type="match status" value="1"/>
</dbReference>
<reference evidence="9" key="1">
    <citation type="submission" date="2021-02" db="EMBL/GenBank/DDBJ databases">
        <authorList>
            <person name="Nowell W R."/>
        </authorList>
    </citation>
    <scope>NUCLEOTIDE SEQUENCE</scope>
</reference>
<evidence type="ECO:0000313" key="11">
    <source>
        <dbReference type="Proteomes" id="UP000663829"/>
    </source>
</evidence>
<dbReference type="Pfam" id="PF03567">
    <property type="entry name" value="Sulfotransfer_2"/>
    <property type="match status" value="1"/>
</dbReference>
<keyword evidence="4 8" id="KW-0812">Transmembrane</keyword>
<name>A0A815H062_9BILA</name>
<evidence type="ECO:0000256" key="2">
    <source>
        <dbReference type="ARBA" id="ARBA00010109"/>
    </source>
</evidence>
<protein>
    <recommendedName>
        <fullName evidence="8">Heparan-sulfate 6-O-sulfotransferase</fullName>
        <ecNumber evidence="8">2.8.2.-</ecNumber>
    </recommendedName>
</protein>
<feature type="non-terminal residue" evidence="9">
    <location>
        <position position="1"/>
    </location>
</feature>
<dbReference type="InterPro" id="IPR027417">
    <property type="entry name" value="P-loop_NTPase"/>
</dbReference>
<dbReference type="InterPro" id="IPR010635">
    <property type="entry name" value="Heparan_SO4-6-sulfoTrfase"/>
</dbReference>
<comment type="similarity">
    <text evidence="2 8">Belongs to the sulfotransferase 6 family.</text>
</comment>
<evidence type="ECO:0000256" key="3">
    <source>
        <dbReference type="ARBA" id="ARBA00022679"/>
    </source>
</evidence>
<evidence type="ECO:0000256" key="7">
    <source>
        <dbReference type="ARBA" id="ARBA00023180"/>
    </source>
</evidence>
<feature type="transmembrane region" description="Helical" evidence="8">
    <location>
        <begin position="66"/>
        <end position="93"/>
    </location>
</feature>
<keyword evidence="5 8" id="KW-1133">Transmembrane helix</keyword>
<dbReference type="PANTHER" id="PTHR12812">
    <property type="entry name" value="HEPARAN SULFATE 6-O-SULFOTRANSFERASE 3"/>
    <property type="match status" value="1"/>
</dbReference>
<dbReference type="AlphaFoldDB" id="A0A815H062"/>
<evidence type="ECO:0000256" key="5">
    <source>
        <dbReference type="ARBA" id="ARBA00022989"/>
    </source>
</evidence>
<dbReference type="InterPro" id="IPR005331">
    <property type="entry name" value="Sulfotransferase"/>
</dbReference>
<dbReference type="Gene3D" id="3.40.50.300">
    <property type="entry name" value="P-loop containing nucleotide triphosphate hydrolases"/>
    <property type="match status" value="1"/>
</dbReference>
<comment type="function">
    <text evidence="8">6-O-sulfation enzyme which catalyzes the transfer of sulfate from 3'-phosphoadenosine 5'-phosphosulfate (PAPS) to position 6 of the N-sulfoglucosamine residue (GlcNS) of heparan sulfate.</text>
</comment>
<evidence type="ECO:0000256" key="8">
    <source>
        <dbReference type="RuleBase" id="RU364122"/>
    </source>
</evidence>
<comment type="caution">
    <text evidence="9">The sequence shown here is derived from an EMBL/GenBank/DDBJ whole genome shotgun (WGS) entry which is preliminary data.</text>
</comment>
<dbReference type="OrthoDB" id="406981at2759"/>
<keyword evidence="6 8" id="KW-0472">Membrane</keyword>
<comment type="catalytic activity">
    <reaction evidence="8">
        <text>alpha-D-glucosaminyl-[heparan sulfate](n) + 3'-phosphoadenylyl sulfate = 6-sulfo-alpha-D-glucosaminyl-[heparan sulfate](n) + adenosine 3',5'-bisphosphate + H(+)</text>
        <dbReference type="Rhea" id="RHEA:56604"/>
        <dbReference type="Rhea" id="RHEA-COMP:9830"/>
        <dbReference type="Rhea" id="RHEA-COMP:14621"/>
        <dbReference type="ChEBI" id="CHEBI:15378"/>
        <dbReference type="ChEBI" id="CHEBI:58339"/>
        <dbReference type="ChEBI" id="CHEBI:58343"/>
        <dbReference type="ChEBI" id="CHEBI:58388"/>
        <dbReference type="ChEBI" id="CHEBI:140604"/>
    </reaction>
</comment>
<keyword evidence="8" id="KW-0735">Signal-anchor</keyword>
<comment type="caution">
    <text evidence="8">Lacks conserved residue(s) required for the propagation of feature annotation.</text>
</comment>